<name>A0A0S8K2I4_UNCW3</name>
<accession>A0A0S8K2I4</accession>
<feature type="domain" description="Metallo-beta-lactamase" evidence="1">
    <location>
        <begin position="19"/>
        <end position="207"/>
    </location>
</feature>
<dbReference type="CDD" id="cd07743">
    <property type="entry name" value="metallo-hydrolase-like_MBL-fold"/>
    <property type="match status" value="1"/>
</dbReference>
<evidence type="ECO:0000313" key="3">
    <source>
        <dbReference type="Proteomes" id="UP000050975"/>
    </source>
</evidence>
<dbReference type="PANTHER" id="PTHR42951">
    <property type="entry name" value="METALLO-BETA-LACTAMASE DOMAIN-CONTAINING"/>
    <property type="match status" value="1"/>
</dbReference>
<dbReference type="InterPro" id="IPR050855">
    <property type="entry name" value="NDM-1-like"/>
</dbReference>
<dbReference type="PANTHER" id="PTHR42951:SF14">
    <property type="entry name" value="METALLO-BETA-LACTAMASE SUPERFAMILY PROTEIN"/>
    <property type="match status" value="1"/>
</dbReference>
<organism evidence="2 3">
    <name type="scientific">candidate division WOR_3 bacterium SM1_77</name>
    <dbReference type="NCBI Taxonomy" id="1703778"/>
    <lineage>
        <taxon>Bacteria</taxon>
        <taxon>Bacteria division WOR-3</taxon>
    </lineage>
</organism>
<proteinExistence type="predicted"/>
<dbReference type="SUPFAM" id="SSF56281">
    <property type="entry name" value="Metallo-hydrolase/oxidoreductase"/>
    <property type="match status" value="1"/>
</dbReference>
<dbReference type="SMART" id="SM00849">
    <property type="entry name" value="Lactamase_B"/>
    <property type="match status" value="1"/>
</dbReference>
<dbReference type="EMBL" id="LJVE01000004">
    <property type="protein sequence ID" value="KPL15850.1"/>
    <property type="molecule type" value="Genomic_DNA"/>
</dbReference>
<sequence length="296" mass="33304">MASLKLCHLAGNTYYIPAPTIIGMYEKDGYAILIDSGNDKEAGRQINKLLEERGLHLELILNTHSNADHIGGNAFLQKKTGCRIAATRLEAAFIQDPVLEPAFLFGGYPFRELQRKFLMAQPSMVTDIIPSSGDILGTGLEALPLPGHFFDMIGIKTPDNVLFIADCLFPEPVMSKYHIFFLYDLHAQFETLQRVQALEAGWYVPSHGEPLQNISALVEINRRKIEEILGAVESFCAYPSHTEDILSRVCKRYGIELDAEQYVLVTSTLKSYLSYLMDKGNIESVFEGRTLRWRRA</sequence>
<dbReference type="PATRIC" id="fig|1703778.3.peg.215"/>
<reference evidence="2 3" key="1">
    <citation type="journal article" date="2015" name="Microbiome">
        <title>Genomic resolution of linkages in carbon, nitrogen, and sulfur cycling among widespread estuary sediment bacteria.</title>
        <authorList>
            <person name="Baker B.J."/>
            <person name="Lazar C.S."/>
            <person name="Teske A.P."/>
            <person name="Dick G.J."/>
        </authorList>
    </citation>
    <scope>NUCLEOTIDE SEQUENCE [LARGE SCALE GENOMIC DNA]</scope>
    <source>
        <strain evidence="2">SM1_77</strain>
    </source>
</reference>
<gene>
    <name evidence="2" type="ORF">AMJ74_00625</name>
</gene>
<dbReference type="InterPro" id="IPR036866">
    <property type="entry name" value="RibonucZ/Hydroxyglut_hydro"/>
</dbReference>
<dbReference type="Pfam" id="PF00753">
    <property type="entry name" value="Lactamase_B"/>
    <property type="match status" value="1"/>
</dbReference>
<dbReference type="InterPro" id="IPR001279">
    <property type="entry name" value="Metallo-B-lactamas"/>
</dbReference>
<keyword evidence="2" id="KW-0378">Hydrolase</keyword>
<evidence type="ECO:0000259" key="1">
    <source>
        <dbReference type="SMART" id="SM00849"/>
    </source>
</evidence>
<dbReference type="Gene3D" id="3.60.15.10">
    <property type="entry name" value="Ribonuclease Z/Hydroxyacylglutathione hydrolase-like"/>
    <property type="match status" value="1"/>
</dbReference>
<dbReference type="GO" id="GO:0016787">
    <property type="term" value="F:hydrolase activity"/>
    <property type="evidence" value="ECO:0007669"/>
    <property type="project" value="UniProtKB-KW"/>
</dbReference>
<dbReference type="AlphaFoldDB" id="A0A0S8K2I4"/>
<protein>
    <submittedName>
        <fullName evidence="2">MBL fold metallo-hydrolase</fullName>
    </submittedName>
</protein>
<evidence type="ECO:0000313" key="2">
    <source>
        <dbReference type="EMBL" id="KPL15850.1"/>
    </source>
</evidence>
<dbReference type="Proteomes" id="UP000050975">
    <property type="component" value="Unassembled WGS sequence"/>
</dbReference>
<comment type="caution">
    <text evidence="2">The sequence shown here is derived from an EMBL/GenBank/DDBJ whole genome shotgun (WGS) entry which is preliminary data.</text>
</comment>